<gene>
    <name evidence="2" type="ORF">CLF_103367</name>
</gene>
<dbReference type="InterPro" id="IPR058912">
    <property type="entry name" value="HTH_animal"/>
</dbReference>
<dbReference type="PANTHER" id="PTHR21301">
    <property type="entry name" value="REVERSE TRANSCRIPTASE"/>
    <property type="match status" value="1"/>
</dbReference>
<organism evidence="2 3">
    <name type="scientific">Clonorchis sinensis</name>
    <name type="common">Chinese liver fluke</name>
    <dbReference type="NCBI Taxonomy" id="79923"/>
    <lineage>
        <taxon>Eukaryota</taxon>
        <taxon>Metazoa</taxon>
        <taxon>Spiralia</taxon>
        <taxon>Lophotrochozoa</taxon>
        <taxon>Platyhelminthes</taxon>
        <taxon>Trematoda</taxon>
        <taxon>Digenea</taxon>
        <taxon>Opisthorchiida</taxon>
        <taxon>Opisthorchiata</taxon>
        <taxon>Opisthorchiidae</taxon>
        <taxon>Clonorchis</taxon>
    </lineage>
</organism>
<accession>H2KQ70</accession>
<evidence type="ECO:0000259" key="1">
    <source>
        <dbReference type="PROSITE" id="PS00028"/>
    </source>
</evidence>
<evidence type="ECO:0000313" key="2">
    <source>
        <dbReference type="EMBL" id="GAA27164.2"/>
    </source>
</evidence>
<dbReference type="AlphaFoldDB" id="H2KQ70"/>
<dbReference type="PROSITE" id="PS00028">
    <property type="entry name" value="ZINC_FINGER_C2H2_1"/>
    <property type="match status" value="1"/>
</dbReference>
<reference evidence="2" key="1">
    <citation type="journal article" date="2011" name="Genome Biol.">
        <title>The draft genome of the carcinogenic human liver fluke Clonorchis sinensis.</title>
        <authorList>
            <person name="Wang X."/>
            <person name="Chen W."/>
            <person name="Huang Y."/>
            <person name="Sun J."/>
            <person name="Men J."/>
            <person name="Liu H."/>
            <person name="Luo F."/>
            <person name="Guo L."/>
            <person name="Lv X."/>
            <person name="Deng C."/>
            <person name="Zhou C."/>
            <person name="Fan Y."/>
            <person name="Li X."/>
            <person name="Huang L."/>
            <person name="Hu Y."/>
            <person name="Liang C."/>
            <person name="Hu X."/>
            <person name="Xu J."/>
            <person name="Yu X."/>
        </authorList>
    </citation>
    <scope>NUCLEOTIDE SEQUENCE [LARGE SCALE GENOMIC DNA]</scope>
    <source>
        <strain evidence="2">Henan</strain>
    </source>
</reference>
<dbReference type="Pfam" id="PF26215">
    <property type="entry name" value="HTH_animal"/>
    <property type="match status" value="1"/>
</dbReference>
<dbReference type="EMBL" id="DF142975">
    <property type="protein sequence ID" value="GAA27164.2"/>
    <property type="molecule type" value="Genomic_DNA"/>
</dbReference>
<name>H2KQ70_CLOSI</name>
<sequence>MIETENEQRTICSLDCEFSVNANYGFSVGIHRKSTHSDRYLHYESSYVKRAVVGSLTNRIKKLCSDESIRAEELTRLSSILQQNKYPMKLIAQQMGRTLLGSVRQEDKNPILTVGIPYRVDTSDAIRKILRDYSIKTFFRIDDTLQRHLIRAKDPIELKHRTNCVYQIPCAECPAKYIGQTARQLHVRIAEHKQPVPLETIANASTGFAILATLQGLKREAFVNDAVSFDYSSSNLQQQIRIISCLTSSQH</sequence>
<reference key="2">
    <citation type="submission" date="2011-10" db="EMBL/GenBank/DDBJ databases">
        <title>The genome and transcriptome sequence of Clonorchis sinensis provide insights into the carcinogenic liver fluke.</title>
        <authorList>
            <person name="Wang X."/>
            <person name="Huang Y."/>
            <person name="Chen W."/>
            <person name="Liu H."/>
            <person name="Guo L."/>
            <person name="Chen Y."/>
            <person name="Luo F."/>
            <person name="Zhou W."/>
            <person name="Sun J."/>
            <person name="Mao Q."/>
            <person name="Liang P."/>
            <person name="Zhou C."/>
            <person name="Tian Y."/>
            <person name="Men J."/>
            <person name="Lv X."/>
            <person name="Huang L."/>
            <person name="Zhou J."/>
            <person name="Hu Y."/>
            <person name="Li R."/>
            <person name="Zhang F."/>
            <person name="Lei H."/>
            <person name="Li X."/>
            <person name="Hu X."/>
            <person name="Liang C."/>
            <person name="Xu J."/>
            <person name="Wu Z."/>
            <person name="Yu X."/>
        </authorList>
    </citation>
    <scope>NUCLEOTIDE SEQUENCE</scope>
    <source>
        <strain>Henan</strain>
    </source>
</reference>
<protein>
    <recommendedName>
        <fullName evidence="1">C2H2-type domain-containing protein</fullName>
    </recommendedName>
</protein>
<evidence type="ECO:0000313" key="3">
    <source>
        <dbReference type="Proteomes" id="UP000008909"/>
    </source>
</evidence>
<dbReference type="InterPro" id="IPR013087">
    <property type="entry name" value="Znf_C2H2_type"/>
</dbReference>
<feature type="domain" description="C2H2-type" evidence="1">
    <location>
        <begin position="170"/>
        <end position="192"/>
    </location>
</feature>
<dbReference type="Proteomes" id="UP000008909">
    <property type="component" value="Unassembled WGS sequence"/>
</dbReference>
<keyword evidence="3" id="KW-1185">Reference proteome</keyword>
<proteinExistence type="predicted"/>
<dbReference type="PANTHER" id="PTHR21301:SF11">
    <property type="entry name" value="GIY-YIG DOMAIN-CONTAINING PROTEIN"/>
    <property type="match status" value="1"/>
</dbReference>